<keyword evidence="3" id="KW-0547">Nucleotide-binding</keyword>
<dbReference type="InterPro" id="IPR027417">
    <property type="entry name" value="P-loop_NTPase"/>
</dbReference>
<dbReference type="Gene3D" id="3.40.50.300">
    <property type="entry name" value="P-loop containing nucleotide triphosphate hydrolases"/>
    <property type="match status" value="1"/>
</dbReference>
<accession>A0A6N4XQY9</accession>
<evidence type="ECO:0000256" key="1">
    <source>
        <dbReference type="SAM" id="MobiDB-lite"/>
    </source>
</evidence>
<dbReference type="AlphaFoldDB" id="A0A6N4XQY9"/>
<name>A0A6N4XQY9_9FLAO</name>
<feature type="region of interest" description="Disordered" evidence="1">
    <location>
        <begin position="51"/>
        <end position="73"/>
    </location>
</feature>
<dbReference type="Pfam" id="PF01695">
    <property type="entry name" value="IstB_IS21"/>
    <property type="match status" value="1"/>
</dbReference>
<keyword evidence="3" id="KW-0067">ATP-binding</keyword>
<evidence type="ECO:0000259" key="2">
    <source>
        <dbReference type="Pfam" id="PF01695"/>
    </source>
</evidence>
<dbReference type="EMBL" id="CACVBY010000001">
    <property type="protein sequence ID" value="CAA7385820.1"/>
    <property type="molecule type" value="Genomic_DNA"/>
</dbReference>
<dbReference type="InterPro" id="IPR002611">
    <property type="entry name" value="IstB_ATP-bd"/>
</dbReference>
<sequence length="73" mass="8361">MEIIEDRHGKRSTIIASQLPVSAWHEVIGEQTIADAILDRMVHNSLRIELKGESLRKKRGENKTENKQEINTP</sequence>
<organism evidence="3 4">
    <name type="scientific">Chryseobacterium fistulae</name>
    <dbReference type="NCBI Taxonomy" id="2675058"/>
    <lineage>
        <taxon>Bacteria</taxon>
        <taxon>Pseudomonadati</taxon>
        <taxon>Bacteroidota</taxon>
        <taxon>Flavobacteriia</taxon>
        <taxon>Flavobacteriales</taxon>
        <taxon>Weeksellaceae</taxon>
        <taxon>Chryseobacterium group</taxon>
        <taxon>Chryseobacterium</taxon>
    </lineage>
</organism>
<evidence type="ECO:0000313" key="4">
    <source>
        <dbReference type="Proteomes" id="UP000445309"/>
    </source>
</evidence>
<proteinExistence type="predicted"/>
<dbReference type="GO" id="GO:0005524">
    <property type="term" value="F:ATP binding"/>
    <property type="evidence" value="ECO:0007669"/>
    <property type="project" value="UniProtKB-KW"/>
</dbReference>
<dbReference type="Proteomes" id="UP000445309">
    <property type="component" value="Unassembled WGS sequence"/>
</dbReference>
<feature type="domain" description="IstB-like ATP-binding" evidence="2">
    <location>
        <begin position="1"/>
        <end position="59"/>
    </location>
</feature>
<reference evidence="3 4" key="1">
    <citation type="submission" date="2020-01" db="EMBL/GenBank/DDBJ databases">
        <authorList>
            <person name="Rodrigo-Torres L."/>
            <person name="Arahal R. D."/>
            <person name="Lucena T."/>
        </authorList>
    </citation>
    <scope>NUCLEOTIDE SEQUENCE [LARGE SCALE GENOMIC DNA]</scope>
    <source>
        <strain evidence="3 4">CECT 9393</strain>
    </source>
</reference>
<keyword evidence="4" id="KW-1185">Reference proteome</keyword>
<protein>
    <submittedName>
        <fullName evidence="3">Insertion sequence IS5376 putative ATP-binding protein</fullName>
    </submittedName>
</protein>
<evidence type="ECO:0000313" key="3">
    <source>
        <dbReference type="EMBL" id="CAA7385820.1"/>
    </source>
</evidence>
<gene>
    <name evidence="3" type="ORF">CHRY9393_00106</name>
</gene>